<dbReference type="PIRSF" id="PIRSF002741">
    <property type="entry name" value="MppA"/>
    <property type="match status" value="1"/>
</dbReference>
<sequence length="524" mass="56667">MDRGSVVELIWLTAMRMRITVGSGTVRFPLLLVVLLAVAGCTETAPPRPDGGSNGTSIVLADRDEPATLNPLLGYGAQGVSKIYDGLVEHRQDGSLKPQLAADLPEPAADGLSWTVKLRGDVKFTDGSVFGAEDVVATYTAALQNPVKDRFSTLKSVEQVTPSSVRFTLNQQHAAFPHLLVLGILPSEQANPNGQPVGTGPYKVTEWKKGDRLLLDANESYFDGAPKIKKLTVVFVTDDNQRARRMQDGEFDGTVLPPKIAGQFSGRSGLLVQYHRSADYRAVRLPAANPVTGNAGIRLALNYAANRQGMIDSLLDGKGTIAYTPVPDALAEEFDPTAKFRFDKTEAARQLDAAGWVAGADGIRVREGVPARFTLMYPLGDDLRADLATAFAADAKAVGVDVQLAGLSWEAIRPRMGQDALLYGEGSPFDPDLMLYDLRGQGSPAADAALENGRKLIDPAQRAVAYKLFQQAFIAVPSMAVLVFPEHAYVMRDSWNGYQAVVDPNSYGALAWGPWWNLDKWEPK</sequence>
<dbReference type="Gene3D" id="3.40.190.10">
    <property type="entry name" value="Periplasmic binding protein-like II"/>
    <property type="match status" value="1"/>
</dbReference>
<evidence type="ECO:0000256" key="1">
    <source>
        <dbReference type="ARBA" id="ARBA00005695"/>
    </source>
</evidence>
<dbReference type="InterPro" id="IPR000914">
    <property type="entry name" value="SBP_5_dom"/>
</dbReference>
<gene>
    <name evidence="5" type="ORF">GCM10022267_73950</name>
</gene>
<dbReference type="PANTHER" id="PTHR30290">
    <property type="entry name" value="PERIPLASMIC BINDING COMPONENT OF ABC TRANSPORTER"/>
    <property type="match status" value="1"/>
</dbReference>
<dbReference type="Proteomes" id="UP001500711">
    <property type="component" value="Unassembled WGS sequence"/>
</dbReference>
<keyword evidence="6" id="KW-1185">Reference proteome</keyword>
<comment type="similarity">
    <text evidence="1">Belongs to the bacterial solute-binding protein 5 family.</text>
</comment>
<dbReference type="SUPFAM" id="SSF53850">
    <property type="entry name" value="Periplasmic binding protein-like II"/>
    <property type="match status" value="1"/>
</dbReference>
<reference evidence="6" key="1">
    <citation type="journal article" date="2019" name="Int. J. Syst. Evol. Microbiol.">
        <title>The Global Catalogue of Microorganisms (GCM) 10K type strain sequencing project: providing services to taxonomists for standard genome sequencing and annotation.</title>
        <authorList>
            <consortium name="The Broad Institute Genomics Platform"/>
            <consortium name="The Broad Institute Genome Sequencing Center for Infectious Disease"/>
            <person name="Wu L."/>
            <person name="Ma J."/>
        </authorList>
    </citation>
    <scope>NUCLEOTIDE SEQUENCE [LARGE SCALE GENOMIC DNA]</scope>
    <source>
        <strain evidence="6">JCM 17494</strain>
    </source>
</reference>
<dbReference type="Gene3D" id="3.10.105.10">
    <property type="entry name" value="Dipeptide-binding Protein, Domain 3"/>
    <property type="match status" value="1"/>
</dbReference>
<keyword evidence="3" id="KW-0732">Signal</keyword>
<protein>
    <submittedName>
        <fullName evidence="5">ABC transporter substrate-binding protein</fullName>
    </submittedName>
</protein>
<dbReference type="InterPro" id="IPR039424">
    <property type="entry name" value="SBP_5"/>
</dbReference>
<dbReference type="Gene3D" id="3.90.76.10">
    <property type="entry name" value="Dipeptide-binding Protein, Domain 1"/>
    <property type="match status" value="1"/>
</dbReference>
<accession>A0ABP7C128</accession>
<dbReference type="Pfam" id="PF00496">
    <property type="entry name" value="SBP_bac_5"/>
    <property type="match status" value="1"/>
</dbReference>
<evidence type="ECO:0000256" key="3">
    <source>
        <dbReference type="ARBA" id="ARBA00022729"/>
    </source>
</evidence>
<name>A0ABP7C128_9PSEU</name>
<keyword evidence="2" id="KW-0813">Transport</keyword>
<proteinExistence type="inferred from homology"/>
<evidence type="ECO:0000259" key="4">
    <source>
        <dbReference type="Pfam" id="PF00496"/>
    </source>
</evidence>
<dbReference type="EMBL" id="BAABBE010000030">
    <property type="protein sequence ID" value="GAA3676262.1"/>
    <property type="molecule type" value="Genomic_DNA"/>
</dbReference>
<evidence type="ECO:0000313" key="5">
    <source>
        <dbReference type="EMBL" id="GAA3676262.1"/>
    </source>
</evidence>
<dbReference type="PANTHER" id="PTHR30290:SF9">
    <property type="entry name" value="OLIGOPEPTIDE-BINDING PROTEIN APPA"/>
    <property type="match status" value="1"/>
</dbReference>
<dbReference type="InterPro" id="IPR030678">
    <property type="entry name" value="Peptide/Ni-bd"/>
</dbReference>
<feature type="domain" description="Solute-binding protein family 5" evidence="4">
    <location>
        <begin position="96"/>
        <end position="423"/>
    </location>
</feature>
<organism evidence="5 6">
    <name type="scientific">Lentzea roselyniae</name>
    <dbReference type="NCBI Taxonomy" id="531940"/>
    <lineage>
        <taxon>Bacteria</taxon>
        <taxon>Bacillati</taxon>
        <taxon>Actinomycetota</taxon>
        <taxon>Actinomycetes</taxon>
        <taxon>Pseudonocardiales</taxon>
        <taxon>Pseudonocardiaceae</taxon>
        <taxon>Lentzea</taxon>
    </lineage>
</organism>
<comment type="caution">
    <text evidence="5">The sequence shown here is derived from an EMBL/GenBank/DDBJ whole genome shotgun (WGS) entry which is preliminary data.</text>
</comment>
<evidence type="ECO:0000313" key="6">
    <source>
        <dbReference type="Proteomes" id="UP001500711"/>
    </source>
</evidence>
<evidence type="ECO:0000256" key="2">
    <source>
        <dbReference type="ARBA" id="ARBA00022448"/>
    </source>
</evidence>